<reference evidence="3" key="1">
    <citation type="submission" date="2023-07" db="EMBL/GenBank/DDBJ databases">
        <title>30 novel species of actinomycetes from the DSMZ collection.</title>
        <authorList>
            <person name="Nouioui I."/>
        </authorList>
    </citation>
    <scope>NUCLEOTIDE SEQUENCE [LARGE SCALE GENOMIC DNA]</scope>
    <source>
        <strain evidence="3">DSM 41699</strain>
    </source>
</reference>
<sequence>MQSQDVAPHPASASGPAIDVEQAEATLVEHYPRLVRLAYLVLPPGLGRNRRVLTAHGLVQRALPRGRALSAVIPSQSGGRHSAGASHRSGGAGGAASPAAGCDGDPGYALLRLRVVRTALEAGRPLRGTAWPKRSQLPPLLPLVWGLRLFPRSGGADELALDQRLSALSAPARAAHVLRGLEGLPEGGVRRVLSAAGVADPAAAIRQAASVPAEDALLHSPEFDPCALQARPTDLMRRRQHTKAALAAAAAVAVCGALLTVPSGGWGPDGAAADAQNPAALAALDPARVTRVAPTAWQTSARTDFSVWPARGGLTGDRGLLRRALAVWARPGESVRVSATPGTPSGGPAGPPQLLYAGRVDAARVVVFYDGLRIVRYAEPSNGTDGAALDLARADAASGAEAEALVLDRTDGNVRYLTAPWVRAAVQRDLVRPSAGVMDLRPADGVTAPLATPARQSGSCASWNVLQLTDGSGTRVLADLGELMPAHLTVGRPAGPREASGAADLRTWAPFACSLAAVRSQGVRSVNAWEFARQSLPDGSGAAQWVCTRADTWRGDAPRVLAQFRTPGGRSGVVAAQAEGVAACGAKDPHVLAGVLWKSAGGAWYLLAAGSKDTASVRTTGQVNGSARGSLLTVRTRQGVRAGLRGTLTDGRTVGGLR</sequence>
<protein>
    <recommendedName>
        <fullName evidence="4">DNA-directed RNA polymerase specialized sigma24 family protein</fullName>
    </recommendedName>
</protein>
<proteinExistence type="predicted"/>
<gene>
    <name evidence="2" type="ORF">RM764_00775</name>
</gene>
<accession>A0ABU2TKS7</accession>
<dbReference type="RefSeq" id="WP_311690630.1">
    <property type="nucleotide sequence ID" value="NZ_JAVREY010000001.1"/>
</dbReference>
<keyword evidence="3" id="KW-1185">Reference proteome</keyword>
<comment type="caution">
    <text evidence="2">The sequence shown here is derived from an EMBL/GenBank/DDBJ whole genome shotgun (WGS) entry which is preliminary data.</text>
</comment>
<organism evidence="2 3">
    <name type="scientific">Streptomyces gibsoniae</name>
    <dbReference type="NCBI Taxonomy" id="3075529"/>
    <lineage>
        <taxon>Bacteria</taxon>
        <taxon>Bacillati</taxon>
        <taxon>Actinomycetota</taxon>
        <taxon>Actinomycetes</taxon>
        <taxon>Kitasatosporales</taxon>
        <taxon>Streptomycetaceae</taxon>
        <taxon>Streptomyces</taxon>
    </lineage>
</organism>
<evidence type="ECO:0008006" key="4">
    <source>
        <dbReference type="Google" id="ProtNLM"/>
    </source>
</evidence>
<evidence type="ECO:0000313" key="3">
    <source>
        <dbReference type="Proteomes" id="UP001183809"/>
    </source>
</evidence>
<feature type="compositionally biased region" description="Low complexity" evidence="1">
    <location>
        <begin position="77"/>
        <end position="99"/>
    </location>
</feature>
<evidence type="ECO:0000256" key="1">
    <source>
        <dbReference type="SAM" id="MobiDB-lite"/>
    </source>
</evidence>
<name>A0ABU2TKS7_9ACTN</name>
<evidence type="ECO:0000313" key="2">
    <source>
        <dbReference type="EMBL" id="MDT0461542.1"/>
    </source>
</evidence>
<feature type="region of interest" description="Disordered" evidence="1">
    <location>
        <begin position="73"/>
        <end position="99"/>
    </location>
</feature>
<dbReference type="Proteomes" id="UP001183809">
    <property type="component" value="Unassembled WGS sequence"/>
</dbReference>
<dbReference type="EMBL" id="JAVREY010000001">
    <property type="protein sequence ID" value="MDT0461542.1"/>
    <property type="molecule type" value="Genomic_DNA"/>
</dbReference>